<dbReference type="GeneID" id="40326058"/>
<evidence type="ECO:0000313" key="2">
    <source>
        <dbReference type="EMBL" id="RNF09516.1"/>
    </source>
</evidence>
<reference evidence="2 3" key="1">
    <citation type="journal article" date="2018" name="BMC Genomics">
        <title>Genomic comparison of Trypanosoma conorhini and Trypanosoma rangeli to Trypanosoma cruzi strains of high and low virulence.</title>
        <authorList>
            <person name="Bradwell K.R."/>
            <person name="Koparde V.N."/>
            <person name="Matveyev A.V."/>
            <person name="Serrano M.G."/>
            <person name="Alves J.M."/>
            <person name="Parikh H."/>
            <person name="Huang B."/>
            <person name="Lee V."/>
            <person name="Espinosa-Alvarez O."/>
            <person name="Ortiz P.A."/>
            <person name="Costa-Martins A.G."/>
            <person name="Teixeira M.M."/>
            <person name="Buck G.A."/>
        </authorList>
    </citation>
    <scope>NUCLEOTIDE SEQUENCE [LARGE SCALE GENOMIC DNA]</scope>
    <source>
        <strain evidence="2 3">AM80</strain>
    </source>
</reference>
<keyword evidence="3" id="KW-1185">Reference proteome</keyword>
<dbReference type="OrthoDB" id="272581at2759"/>
<evidence type="ECO:0000313" key="3">
    <source>
        <dbReference type="Proteomes" id="UP000283634"/>
    </source>
</evidence>
<protein>
    <submittedName>
        <fullName evidence="2">Uncharacterized protein</fullName>
    </submittedName>
</protein>
<gene>
    <name evidence="2" type="ORF">TraAM80_02125</name>
</gene>
<dbReference type="AlphaFoldDB" id="A0A3R7NY20"/>
<organism evidence="2 3">
    <name type="scientific">Trypanosoma rangeli</name>
    <dbReference type="NCBI Taxonomy" id="5698"/>
    <lineage>
        <taxon>Eukaryota</taxon>
        <taxon>Discoba</taxon>
        <taxon>Euglenozoa</taxon>
        <taxon>Kinetoplastea</taxon>
        <taxon>Metakinetoplastina</taxon>
        <taxon>Trypanosomatida</taxon>
        <taxon>Trypanosomatidae</taxon>
        <taxon>Trypanosoma</taxon>
        <taxon>Herpetosoma</taxon>
    </lineage>
</organism>
<proteinExistence type="predicted"/>
<dbReference type="RefSeq" id="XP_029241024.1">
    <property type="nucleotide sequence ID" value="XM_029379141.1"/>
</dbReference>
<feature type="coiled-coil region" evidence="1">
    <location>
        <begin position="71"/>
        <end position="116"/>
    </location>
</feature>
<name>A0A3R7NY20_TRYRA</name>
<comment type="caution">
    <text evidence="2">The sequence shown here is derived from an EMBL/GenBank/DDBJ whole genome shotgun (WGS) entry which is preliminary data.</text>
</comment>
<dbReference type="VEuPathDB" id="TriTrypDB:TRSC58_03779"/>
<dbReference type="Proteomes" id="UP000283634">
    <property type="component" value="Unassembled WGS sequence"/>
</dbReference>
<accession>A0A3R7NY20</accession>
<dbReference type="EMBL" id="MKGL01000046">
    <property type="protein sequence ID" value="RNF09516.1"/>
    <property type="molecule type" value="Genomic_DNA"/>
</dbReference>
<sequence>MNLVRSQLAVVNDRQQYLNDTFKVLSAHGIQMASGQDPNAAIGMLRLQVQTEMQKQVDEVRVENGTLRGLLDEKKTELEEKVVELQGLRDKVNRRLARFEVESESLKAEVQSVLQTSQLDVDRMKRDLGHRLDVATATLRIPQV</sequence>
<keyword evidence="1" id="KW-0175">Coiled coil</keyword>
<evidence type="ECO:0000256" key="1">
    <source>
        <dbReference type="SAM" id="Coils"/>
    </source>
</evidence>